<name>A0A4P6ZLF6_9LACO</name>
<evidence type="ECO:0000259" key="3">
    <source>
        <dbReference type="Pfam" id="PF13514"/>
    </source>
</evidence>
<feature type="coiled-coil region" evidence="1">
    <location>
        <begin position="563"/>
        <end position="712"/>
    </location>
</feature>
<dbReference type="AlphaFoldDB" id="A0A4P6ZLF6"/>
<dbReference type="PANTHER" id="PTHR41259:SF1">
    <property type="entry name" value="DOUBLE-STRAND BREAK REPAIR RAD50 ATPASE, PUTATIVE-RELATED"/>
    <property type="match status" value="1"/>
</dbReference>
<feature type="domain" description="YhaN AAA" evidence="3">
    <location>
        <begin position="1"/>
        <end position="200"/>
    </location>
</feature>
<gene>
    <name evidence="4" type="ORF">ELX58_06020</name>
</gene>
<dbReference type="KEGG" id="lji:ELX58_06020"/>
<evidence type="ECO:0000256" key="1">
    <source>
        <dbReference type="SAM" id="Coils"/>
    </source>
</evidence>
<keyword evidence="2" id="KW-0812">Transmembrane</keyword>
<organism evidence="4 5">
    <name type="scientific">Acetilactobacillus jinshanensis</name>
    <dbReference type="NCBI Taxonomy" id="1720083"/>
    <lineage>
        <taxon>Bacteria</taxon>
        <taxon>Bacillati</taxon>
        <taxon>Bacillota</taxon>
        <taxon>Bacilli</taxon>
        <taxon>Lactobacillales</taxon>
        <taxon>Lactobacillaceae</taxon>
        <taxon>Acetilactobacillus</taxon>
    </lineage>
</organism>
<accession>A0A4P6ZLF6</accession>
<dbReference type="SUPFAM" id="SSF52540">
    <property type="entry name" value="P-loop containing nucleoside triphosphate hydrolases"/>
    <property type="match status" value="1"/>
</dbReference>
<protein>
    <recommendedName>
        <fullName evidence="3">YhaN AAA domain-containing protein</fullName>
    </recommendedName>
</protein>
<evidence type="ECO:0000256" key="2">
    <source>
        <dbReference type="SAM" id="Phobius"/>
    </source>
</evidence>
<dbReference type="RefSeq" id="WP_133442249.1">
    <property type="nucleotide sequence ID" value="NZ_CP034726.1"/>
</dbReference>
<keyword evidence="2" id="KW-1133">Transmembrane helix</keyword>
<proteinExistence type="predicted"/>
<dbReference type="Gene3D" id="3.40.50.300">
    <property type="entry name" value="P-loop containing nucleotide triphosphate hydrolases"/>
    <property type="match status" value="2"/>
</dbReference>
<feature type="coiled-coil region" evidence="1">
    <location>
        <begin position="273"/>
        <end position="354"/>
    </location>
</feature>
<evidence type="ECO:0000313" key="4">
    <source>
        <dbReference type="EMBL" id="QBP18691.1"/>
    </source>
</evidence>
<dbReference type="PANTHER" id="PTHR41259">
    <property type="entry name" value="DOUBLE-STRAND BREAK REPAIR RAD50 ATPASE, PUTATIVE-RELATED"/>
    <property type="match status" value="1"/>
</dbReference>
<evidence type="ECO:0000313" key="5">
    <source>
        <dbReference type="Proteomes" id="UP000294321"/>
    </source>
</evidence>
<dbReference type="Proteomes" id="UP000294321">
    <property type="component" value="Chromosome"/>
</dbReference>
<reference evidence="5" key="1">
    <citation type="submission" date="2018-12" db="EMBL/GenBank/DDBJ databases">
        <title>A new species of lactobacillus.</title>
        <authorList>
            <person name="Jian Y."/>
            <person name="Xin L."/>
            <person name="Hong Z.J."/>
            <person name="Ming L.Z."/>
            <person name="Hong X.Z."/>
        </authorList>
    </citation>
    <scope>NUCLEOTIDE SEQUENCE [LARGE SCALE GENOMIC DNA]</scope>
    <source>
        <strain evidence="5">HSLZ-75</strain>
    </source>
</reference>
<dbReference type="InterPro" id="IPR038734">
    <property type="entry name" value="YhaN_AAA"/>
</dbReference>
<keyword evidence="5" id="KW-1185">Reference proteome</keyword>
<keyword evidence="2" id="KW-0472">Membrane</keyword>
<dbReference type="Pfam" id="PF13514">
    <property type="entry name" value="AAA_27"/>
    <property type="match status" value="1"/>
</dbReference>
<keyword evidence="1" id="KW-0175">Coiled coil</keyword>
<feature type="transmembrane region" description="Helical" evidence="2">
    <location>
        <begin position="418"/>
        <end position="445"/>
    </location>
</feature>
<dbReference type="EMBL" id="CP034726">
    <property type="protein sequence ID" value="QBP18691.1"/>
    <property type="molecule type" value="Genomic_DNA"/>
</dbReference>
<dbReference type="OrthoDB" id="9764467at2"/>
<dbReference type="InterPro" id="IPR027417">
    <property type="entry name" value="P-loop_NTPase"/>
</dbReference>
<sequence length="858" mass="99734">MIIKQVHIFNYGKWHDITLPLRKGLNILYGRNEAGKTTLLSFIRGVLFGYVNRHSSHKNYIPSKSKNYGGQLEIIANDQTYIVQRMAGKNGGQVTILNNHGDQLDKSLLKKILGPFDRNTFDALYYFGTVDLRKVGKLKQRDLIYRIQRIGLAHSNDWIDYREALNKDAKKIYTPRGYKPPLNQKLKRYARLLDQIKTAKSGYTTYQELLKAIDRYHRDQHVIQAQLDQQNQRVKQVNQAQNTWLQYQKVKSLRPVMNHKLLPGFTADDADHLQQLSKRLIKAQEHVKLINQQIDEASSQVANDGSTRYYVQHLDEIRKLADQFNDVERKLQQVKLSQEHLANLNDQLKTLRSKYLVNDHVLRPMSRDDYQSVQHVADQIHQNQTKLQVLSQRLLMLQNQSGPHNSGKDYVTYGISGLLILVGAISSIWLIAILGIILGIIWFAYRLQAIKQNHAKLNSIHKDVHEHQQATNKFSRQINQYQSKYHYPDSSVEKWIVIQDDLKRIVKLTSERQTLKQHITQLTNDLNKYFNDWSFMNRQLTLSSDRSSEIMQLKNYVAKMHQILTLNKQADQQRQKYQQQLDEADGKQRTVKDNLDQFYQDRHVKDANEFTQQQKAQTKLKQQQATYRDLSKQIGNKELATLKHYQSYGELKALKTQITQEANTLEARLQDVTKKLTADQVKLDHLIHNGSYDELQQRAANARTEINTLVERWLDEVLASQWINAALNLATKGRVPKIERQAQANFKTLTNGRYVSIVFNKTQIKVMRNDKQRFTLYELSKGTVQQLYLALIFAMAQVFGTDYPMPIIVDDGFTDFDVTRRKAAVNLLKQLSDKLQVIYCTSDENFSSGQDVMDLNQL</sequence>